<dbReference type="Pfam" id="PF01699">
    <property type="entry name" value="Na_Ca_ex"/>
    <property type="match status" value="2"/>
</dbReference>
<dbReference type="InterPro" id="IPR004837">
    <property type="entry name" value="NaCa_Exmemb"/>
</dbReference>
<comment type="similarity">
    <text evidence="2">Belongs to the Ca(2+):cation antiporter (CaCA) (TC 2.A.19) family.</text>
</comment>
<evidence type="ECO:0000256" key="1">
    <source>
        <dbReference type="ARBA" id="ARBA00004141"/>
    </source>
</evidence>
<feature type="transmembrane region" description="Helical" evidence="8">
    <location>
        <begin position="159"/>
        <end position="178"/>
    </location>
</feature>
<evidence type="ECO:0000256" key="6">
    <source>
        <dbReference type="ARBA" id="ARBA00023136"/>
    </source>
</evidence>
<dbReference type="GO" id="GO:0006874">
    <property type="term" value="P:intracellular calcium ion homeostasis"/>
    <property type="evidence" value="ECO:0007669"/>
    <property type="project" value="TreeGrafter"/>
</dbReference>
<keyword evidence="5 8" id="KW-1133">Transmembrane helix</keyword>
<dbReference type="Gene3D" id="1.20.1420.30">
    <property type="entry name" value="NCX, central ion-binding region"/>
    <property type="match status" value="2"/>
</dbReference>
<evidence type="ECO:0000313" key="10">
    <source>
        <dbReference type="EMBL" id="SCU87003.1"/>
    </source>
</evidence>
<feature type="transmembrane region" description="Helical" evidence="8">
    <location>
        <begin position="130"/>
        <end position="147"/>
    </location>
</feature>
<evidence type="ECO:0000256" key="5">
    <source>
        <dbReference type="ARBA" id="ARBA00022989"/>
    </source>
</evidence>
<evidence type="ECO:0000256" key="2">
    <source>
        <dbReference type="ARBA" id="ARBA00008170"/>
    </source>
</evidence>
<evidence type="ECO:0000313" key="11">
    <source>
        <dbReference type="Proteomes" id="UP000191144"/>
    </source>
</evidence>
<protein>
    <submittedName>
        <fullName evidence="10">LAME_0D08394g1_1</fullName>
    </submittedName>
</protein>
<proteinExistence type="inferred from homology"/>
<feature type="transmembrane region" description="Helical" evidence="8">
    <location>
        <begin position="414"/>
        <end position="433"/>
    </location>
</feature>
<dbReference type="AlphaFoldDB" id="A0A1G4JB07"/>
<feature type="domain" description="Sodium/calcium exchanger membrane region" evidence="9">
    <location>
        <begin position="38"/>
        <end position="195"/>
    </location>
</feature>
<feature type="transmembrane region" description="Helical" evidence="8">
    <location>
        <begin position="99"/>
        <end position="124"/>
    </location>
</feature>
<keyword evidence="11" id="KW-1185">Reference proteome</keyword>
<name>A0A1G4JB07_9SACH</name>
<keyword evidence="4 8" id="KW-0812">Transmembrane</keyword>
<feature type="transmembrane region" description="Helical" evidence="8">
    <location>
        <begin position="511"/>
        <end position="537"/>
    </location>
</feature>
<feature type="compositionally biased region" description="Acidic residues" evidence="7">
    <location>
        <begin position="201"/>
        <end position="216"/>
    </location>
</feature>
<evidence type="ECO:0000259" key="9">
    <source>
        <dbReference type="Pfam" id="PF01699"/>
    </source>
</evidence>
<feature type="domain" description="Sodium/calcium exchanger membrane region" evidence="9">
    <location>
        <begin position="447"/>
        <end position="604"/>
    </location>
</feature>
<sequence length="611" mass="67233">MGFRLRRTGVIAFYAVQTAALAAGLYWTAMWPFLTAPVVLAYSFTALGVVTSELLTPSLSVVSRELLGVSERVAGLTLLALGNSVPDISSTYQAMRADALPLALGELVGAVVFMLTVVVGTMVVVRPIELGGTGGTLGVPGVAALWYSRGRMVKDLGMLALMISLALFLLCDGRLAMWECLVMVGVYAAYVVGQVVGGEPWEQDEESVEEEEPEPEPEIRDPQHFLQQLELRKMAFQAKLQRHLRLNYSRRLTLSLDSIINVWEHRDVFAPAERLTKSRSHHDLSSSSVDQPLLRSASVDYLLYLDNRLQNHQDPSELELFNDSVMSPASQASLLDKPVIQATLRHYWNGTNTTPIAVAELLTVFMVSPVITVFKTLIPVCCDIVDPDQRPFGLELAQVAAVPFLICYVLTGSIYVTTTLLVSVSLAGVLWYFNRNQWGRWAVRYVSVLTFLTCLCVISLIVHTVVSTLRRGAQMLNVSEAILGLTIFAWGNSIGDLVTTITFTKLGLLDIALGACFGGPLLYFLFGVGFDGILVMLSSSHDQGRSPLLHRSIDFEVDRLLIISCISLFITFLVYAALIPMNNWRIDNKIGVVLLTLYVCTTAVNVYLEIS</sequence>
<dbReference type="GO" id="GO:0008324">
    <property type="term" value="F:monoatomic cation transmembrane transporter activity"/>
    <property type="evidence" value="ECO:0007669"/>
    <property type="project" value="TreeGrafter"/>
</dbReference>
<feature type="transmembrane region" description="Helical" evidence="8">
    <location>
        <begin position="557"/>
        <end position="578"/>
    </location>
</feature>
<feature type="transmembrane region" description="Helical" evidence="8">
    <location>
        <begin position="445"/>
        <end position="469"/>
    </location>
</feature>
<organism evidence="10 11">
    <name type="scientific">Lachancea meyersii CBS 8951</name>
    <dbReference type="NCBI Taxonomy" id="1266667"/>
    <lineage>
        <taxon>Eukaryota</taxon>
        <taxon>Fungi</taxon>
        <taxon>Dikarya</taxon>
        <taxon>Ascomycota</taxon>
        <taxon>Saccharomycotina</taxon>
        <taxon>Saccharomycetes</taxon>
        <taxon>Saccharomycetales</taxon>
        <taxon>Saccharomycetaceae</taxon>
        <taxon>Lachancea</taxon>
    </lineage>
</organism>
<evidence type="ECO:0000256" key="3">
    <source>
        <dbReference type="ARBA" id="ARBA00022448"/>
    </source>
</evidence>
<dbReference type="OrthoDB" id="407410at2759"/>
<reference evidence="11" key="1">
    <citation type="submission" date="2016-03" db="EMBL/GenBank/DDBJ databases">
        <authorList>
            <person name="Devillers Hugo."/>
        </authorList>
    </citation>
    <scope>NUCLEOTIDE SEQUENCE [LARGE SCALE GENOMIC DNA]</scope>
</reference>
<dbReference type="InterPro" id="IPR051359">
    <property type="entry name" value="CaCA_antiporter"/>
</dbReference>
<dbReference type="EMBL" id="LT598482">
    <property type="protein sequence ID" value="SCU87003.1"/>
    <property type="molecule type" value="Genomic_DNA"/>
</dbReference>
<evidence type="ECO:0000256" key="4">
    <source>
        <dbReference type="ARBA" id="ARBA00022692"/>
    </source>
</evidence>
<accession>A0A1G4JB07</accession>
<feature type="region of interest" description="Disordered" evidence="7">
    <location>
        <begin position="201"/>
        <end position="220"/>
    </location>
</feature>
<dbReference type="InterPro" id="IPR044880">
    <property type="entry name" value="NCX_ion-bd_dom_sf"/>
</dbReference>
<keyword evidence="6 8" id="KW-0472">Membrane</keyword>
<keyword evidence="3" id="KW-0813">Transport</keyword>
<dbReference type="PANTHER" id="PTHR12266">
    <property type="entry name" value="NA+/CA2+ K+ INDEPENDENT EXCHANGER"/>
    <property type="match status" value="1"/>
</dbReference>
<comment type="subcellular location">
    <subcellularLocation>
        <location evidence="1">Membrane</location>
        <topology evidence="1">Multi-pass membrane protein</topology>
    </subcellularLocation>
</comment>
<feature type="transmembrane region" description="Helical" evidence="8">
    <location>
        <begin position="40"/>
        <end position="62"/>
    </location>
</feature>
<evidence type="ECO:0000256" key="8">
    <source>
        <dbReference type="SAM" id="Phobius"/>
    </source>
</evidence>
<dbReference type="PANTHER" id="PTHR12266:SF0">
    <property type="entry name" value="MITOCHONDRIAL SODIUM_CALCIUM EXCHANGER PROTEIN"/>
    <property type="match status" value="1"/>
</dbReference>
<evidence type="ECO:0000256" key="7">
    <source>
        <dbReference type="SAM" id="MobiDB-lite"/>
    </source>
</evidence>
<gene>
    <name evidence="10" type="ORF">LAME_0D08394G</name>
</gene>
<dbReference type="GO" id="GO:0016020">
    <property type="term" value="C:membrane"/>
    <property type="evidence" value="ECO:0007669"/>
    <property type="project" value="UniProtKB-SubCell"/>
</dbReference>
<dbReference type="Proteomes" id="UP000191144">
    <property type="component" value="Chromosome D"/>
</dbReference>
<feature type="transmembrane region" description="Helical" evidence="8">
    <location>
        <begin position="12"/>
        <end position="34"/>
    </location>
</feature>
<feature type="transmembrane region" description="Helical" evidence="8">
    <location>
        <begin position="590"/>
        <end position="608"/>
    </location>
</feature>
<feature type="transmembrane region" description="Helical" evidence="8">
    <location>
        <begin position="481"/>
        <end position="499"/>
    </location>
</feature>